<evidence type="ECO:0000313" key="3">
    <source>
        <dbReference type="WBParaSite" id="L893_g12102.t1"/>
    </source>
</evidence>
<feature type="region of interest" description="Disordered" evidence="1">
    <location>
        <begin position="176"/>
        <end position="259"/>
    </location>
</feature>
<accession>A0A1I7Y2W2</accession>
<organism evidence="2 3">
    <name type="scientific">Steinernema glaseri</name>
    <dbReference type="NCBI Taxonomy" id="37863"/>
    <lineage>
        <taxon>Eukaryota</taxon>
        <taxon>Metazoa</taxon>
        <taxon>Ecdysozoa</taxon>
        <taxon>Nematoda</taxon>
        <taxon>Chromadorea</taxon>
        <taxon>Rhabditida</taxon>
        <taxon>Tylenchina</taxon>
        <taxon>Panagrolaimomorpha</taxon>
        <taxon>Strongyloidoidea</taxon>
        <taxon>Steinernematidae</taxon>
        <taxon>Steinernema</taxon>
    </lineage>
</organism>
<dbReference type="Proteomes" id="UP000095287">
    <property type="component" value="Unplaced"/>
</dbReference>
<dbReference type="PANTHER" id="PTHR21397:SF2">
    <property type="entry name" value="CHROMATIN COMPLEXES SUBUNIT BAP18"/>
    <property type="match status" value="1"/>
</dbReference>
<keyword evidence="2" id="KW-1185">Reference proteome</keyword>
<name>A0A1I7Y2W2_9BILA</name>
<dbReference type="PANTHER" id="PTHR21397">
    <property type="entry name" value="CHROMATIN COMPLEXES SUBUNIT BAP18-RELATED"/>
    <property type="match status" value="1"/>
</dbReference>
<sequence length="259" mass="27482">MSDRQTDTNLAAKVAEVFLTAGHAFQKLGDLTLQLQAGGRADECDENKWTDKDVNSLRDALTRFAHELDCISESVVGRTTRAVRTDLKRQPIMNSSQAMPTAISSTVPTGNTIIGHGTRRPAPYPATGVPVAKRAAQVRPTQHFNGVAPQSNGIIPAAPRMRYAPAASTAGTSSLMQPKAQQGAPPVPMIQIAPNNSNPTRSSLNSPLQNTGAAITSSSPNALIVEPPAPIASLSTNSPMLSQQLRNAPPAPERYRLPR</sequence>
<dbReference type="AlphaFoldDB" id="A0A1I7Y2W2"/>
<feature type="compositionally biased region" description="Polar residues" evidence="1">
    <location>
        <begin position="193"/>
        <end position="221"/>
    </location>
</feature>
<proteinExistence type="predicted"/>
<evidence type="ECO:0000256" key="1">
    <source>
        <dbReference type="SAM" id="MobiDB-lite"/>
    </source>
</evidence>
<protein>
    <submittedName>
        <fullName evidence="3">Chromatin complexes subunit BAP18</fullName>
    </submittedName>
</protein>
<dbReference type="GO" id="GO:0071339">
    <property type="term" value="C:MLL1 complex"/>
    <property type="evidence" value="ECO:0007669"/>
    <property type="project" value="TreeGrafter"/>
</dbReference>
<dbReference type="WBParaSite" id="L893_g12102.t1">
    <property type="protein sequence ID" value="L893_g12102.t1"/>
    <property type="gene ID" value="L893_g12102"/>
</dbReference>
<dbReference type="GO" id="GO:0016589">
    <property type="term" value="C:NURF complex"/>
    <property type="evidence" value="ECO:0007669"/>
    <property type="project" value="TreeGrafter"/>
</dbReference>
<feature type="compositionally biased region" description="Polar residues" evidence="1">
    <location>
        <begin position="233"/>
        <end position="246"/>
    </location>
</feature>
<evidence type="ECO:0000313" key="2">
    <source>
        <dbReference type="Proteomes" id="UP000095287"/>
    </source>
</evidence>
<reference evidence="3" key="1">
    <citation type="submission" date="2016-11" db="UniProtKB">
        <authorList>
            <consortium name="WormBaseParasite"/>
        </authorList>
    </citation>
    <scope>IDENTIFICATION</scope>
</reference>